<feature type="region of interest" description="Disordered" evidence="1">
    <location>
        <begin position="21"/>
        <end position="63"/>
    </location>
</feature>
<dbReference type="RefSeq" id="YP_004324544.1">
    <property type="nucleotide sequence ID" value="NC_015288.1"/>
</dbReference>
<feature type="compositionally biased region" description="Polar residues" evidence="1">
    <location>
        <begin position="26"/>
        <end position="61"/>
    </location>
</feature>
<organism evidence="2 3">
    <name type="scientific">Prochlorococcus phage Syn1</name>
    <dbReference type="NCBI Taxonomy" id="444861"/>
    <lineage>
        <taxon>Viruses</taxon>
        <taxon>Duplodnaviria</taxon>
        <taxon>Heunggongvirae</taxon>
        <taxon>Uroviricota</taxon>
        <taxon>Caudoviricetes</taxon>
        <taxon>Pantevenvirales</taxon>
        <taxon>Kyanoviridae</taxon>
        <taxon>Vellamovirus</taxon>
        <taxon>Vellamovirus syn1</taxon>
    </lineage>
</organism>
<reference evidence="2 3" key="1">
    <citation type="journal article" date="2010" name="Environ. Microbiol.">
        <title>Genomic analysis of oceanic cyanobacterial myoviruses compared with T4-like myoviruses from diverse hosts and environments.</title>
        <authorList>
            <person name="Sullivan M.B."/>
            <person name="Huang K.H."/>
            <person name="Ignacio-Espinoza J.C."/>
            <person name="Berlin A.M."/>
            <person name="Kelly L."/>
            <person name="Weigele P.R."/>
            <person name="DeFrancesco A.S."/>
            <person name="Kern S.E."/>
            <person name="Thompson L.R."/>
            <person name="Young S."/>
            <person name="Yandava C."/>
            <person name="Fu R."/>
            <person name="Krastins B."/>
            <person name="Chase M."/>
            <person name="Sarracino D."/>
            <person name="Osburne M.S."/>
            <person name="Henn M.R."/>
            <person name="Chisholm S.W."/>
        </authorList>
    </citation>
    <scope>NUCLEOTIDE SEQUENCE [LARGE SCALE GENOMIC DNA]</scope>
    <source>
        <strain evidence="2">Syn1</strain>
    </source>
</reference>
<dbReference type="EMBL" id="GU071105">
    <property type="protein sequence ID" value="ADO99274.1"/>
    <property type="molecule type" value="Genomic_DNA"/>
</dbReference>
<evidence type="ECO:0000313" key="3">
    <source>
        <dbReference type="Proteomes" id="UP000006534"/>
    </source>
</evidence>
<name>E3SPQ8_9CAUD</name>
<sequence length="96" mass="10699">MLLGVSHKMLKKILSQVFNYDPGNSRVETQSTGRPKSAKQSLDNPEIGTNESSGSVHSGSNEVKVYPFPDPWDGDWNDAVINWALWHENTKREGEG</sequence>
<proteinExistence type="predicted"/>
<protein>
    <submittedName>
        <fullName evidence="2">Uncharacterized protein</fullName>
    </submittedName>
</protein>
<keyword evidence="3" id="KW-1185">Reference proteome</keyword>
<dbReference type="Proteomes" id="UP000006534">
    <property type="component" value="Segment"/>
</dbReference>
<dbReference type="KEGG" id="vg:10329065"/>
<gene>
    <name evidence="2" type="ORF">Syn1_173</name>
</gene>
<evidence type="ECO:0000256" key="1">
    <source>
        <dbReference type="SAM" id="MobiDB-lite"/>
    </source>
</evidence>
<dbReference type="OrthoDB" id="19252at10239"/>
<accession>E3SPQ8</accession>
<evidence type="ECO:0000313" key="2">
    <source>
        <dbReference type="EMBL" id="ADO99274.1"/>
    </source>
</evidence>
<dbReference type="GeneID" id="10329065"/>